<keyword evidence="3" id="KW-0805">Transcription regulation</keyword>
<dbReference type="STRING" id="375175.AYR53_01280"/>
<keyword evidence="4 6" id="KW-0238">DNA-binding</keyword>
<dbReference type="Gene3D" id="3.40.50.2300">
    <property type="match status" value="1"/>
</dbReference>
<dbReference type="InterPro" id="IPR001789">
    <property type="entry name" value="Sig_transdc_resp-reg_receiver"/>
</dbReference>
<dbReference type="FunFam" id="3.40.50.2300:FF:000001">
    <property type="entry name" value="DNA-binding response regulator PhoB"/>
    <property type="match status" value="1"/>
</dbReference>
<protein>
    <submittedName>
        <fullName evidence="6">DNA-binding response regulator</fullName>
    </submittedName>
</protein>
<dbReference type="AlphaFoldDB" id="A0A192GZT7"/>
<dbReference type="InterPro" id="IPR036388">
    <property type="entry name" value="WH-like_DNA-bd_sf"/>
</dbReference>
<keyword evidence="7" id="KW-1185">Reference proteome</keyword>
<proteinExistence type="predicted"/>
<dbReference type="KEGG" id="lbt:AYR52_00230"/>
<dbReference type="PANTHER" id="PTHR48111">
    <property type="entry name" value="REGULATOR OF RPOS"/>
    <property type="match status" value="1"/>
</dbReference>
<dbReference type="Gene3D" id="1.10.10.10">
    <property type="entry name" value="Winged helix-like DNA-binding domain superfamily/Winged helix DNA-binding domain"/>
    <property type="match status" value="1"/>
</dbReference>
<evidence type="ECO:0000256" key="3">
    <source>
        <dbReference type="ARBA" id="ARBA00023015"/>
    </source>
</evidence>
<accession>A0A192GZT7</accession>
<dbReference type="GO" id="GO:0006355">
    <property type="term" value="P:regulation of DNA-templated transcription"/>
    <property type="evidence" value="ECO:0007669"/>
    <property type="project" value="InterPro"/>
</dbReference>
<dbReference type="Gene3D" id="6.10.250.690">
    <property type="match status" value="1"/>
</dbReference>
<dbReference type="Pfam" id="PF00072">
    <property type="entry name" value="Response_reg"/>
    <property type="match status" value="1"/>
</dbReference>
<evidence type="ECO:0000256" key="4">
    <source>
        <dbReference type="ARBA" id="ARBA00023125"/>
    </source>
</evidence>
<dbReference type="GO" id="GO:0005829">
    <property type="term" value="C:cytosol"/>
    <property type="evidence" value="ECO:0007669"/>
    <property type="project" value="TreeGrafter"/>
</dbReference>
<dbReference type="InterPro" id="IPR039420">
    <property type="entry name" value="WalR-like"/>
</dbReference>
<dbReference type="InterPro" id="IPR016032">
    <property type="entry name" value="Sig_transdc_resp-reg_C-effctor"/>
</dbReference>
<sequence>MRRTILLVEDEESLISFLQTELKFEDYAVIVARDGKEALTDYTSKSRQINLILLDWMLPKLDGLEVMRRIRRHDDVPIIMMTARDYVGDKVAGLDNGADDYITKPFEIEELLARIRVALRRDKKQNNASQTSYKIADLLLDTKSRQVRRAGKVIQLTQREYDLLLSLIKHKEETLTRDELLNLVWGVDFQGQLNIVDVYIRYLRNKIDFENKPLIHTVRGVGYTLRDDNVNEKKEK</sequence>
<reference evidence="6 7" key="1">
    <citation type="submission" date="2016-03" db="EMBL/GenBank/DDBJ databases">
        <title>Pediococcus and Lactobacillus from brewery environment - whole genome sequencing and assembly.</title>
        <authorList>
            <person name="Behr J."/>
            <person name="Geissler A.J."/>
            <person name="Vogel R.F."/>
        </authorList>
    </citation>
    <scope>NUCLEOTIDE SEQUENCE [LARGE SCALE GENOMIC DNA]</scope>
    <source>
        <strain evidence="6 7">TMW 1.1989</strain>
    </source>
</reference>
<dbReference type="SUPFAM" id="SSF46894">
    <property type="entry name" value="C-terminal effector domain of the bipartite response regulators"/>
    <property type="match status" value="1"/>
</dbReference>
<keyword evidence="2" id="KW-0902">Two-component regulatory system</keyword>
<dbReference type="PANTHER" id="PTHR48111:SF22">
    <property type="entry name" value="REGULATOR OF RPOS"/>
    <property type="match status" value="1"/>
</dbReference>
<keyword evidence="1" id="KW-0597">Phosphoprotein</keyword>
<dbReference type="RefSeq" id="WP_068222192.1">
    <property type="nucleotide sequence ID" value="NZ_CP014623.1"/>
</dbReference>
<dbReference type="PROSITE" id="PS51755">
    <property type="entry name" value="OMPR_PHOB"/>
    <property type="match status" value="1"/>
</dbReference>
<dbReference type="CDD" id="cd17574">
    <property type="entry name" value="REC_OmpR"/>
    <property type="match status" value="1"/>
</dbReference>
<evidence type="ECO:0000256" key="1">
    <source>
        <dbReference type="ARBA" id="ARBA00022553"/>
    </source>
</evidence>
<evidence type="ECO:0000313" key="6">
    <source>
        <dbReference type="EMBL" id="ANK61512.1"/>
    </source>
</evidence>
<dbReference type="InterPro" id="IPR001867">
    <property type="entry name" value="OmpR/PhoB-type_DNA-bd"/>
</dbReference>
<dbReference type="SMART" id="SM00862">
    <property type="entry name" value="Trans_reg_C"/>
    <property type="match status" value="1"/>
</dbReference>
<dbReference type="SUPFAM" id="SSF52172">
    <property type="entry name" value="CheY-like"/>
    <property type="match status" value="1"/>
</dbReference>
<organism evidence="6 7">
    <name type="scientific">Loigolactobacillus backii</name>
    <dbReference type="NCBI Taxonomy" id="375175"/>
    <lineage>
        <taxon>Bacteria</taxon>
        <taxon>Bacillati</taxon>
        <taxon>Bacillota</taxon>
        <taxon>Bacilli</taxon>
        <taxon>Lactobacillales</taxon>
        <taxon>Lactobacillaceae</taxon>
        <taxon>Loigolactobacillus</taxon>
    </lineage>
</organism>
<dbReference type="EMBL" id="CP014873">
    <property type="protein sequence ID" value="ANK61512.1"/>
    <property type="molecule type" value="Genomic_DNA"/>
</dbReference>
<keyword evidence="5" id="KW-0804">Transcription</keyword>
<evidence type="ECO:0000256" key="2">
    <source>
        <dbReference type="ARBA" id="ARBA00023012"/>
    </source>
</evidence>
<gene>
    <name evidence="6" type="ORF">AYR53_01280</name>
</gene>
<dbReference type="GO" id="GO:0000156">
    <property type="term" value="F:phosphorelay response regulator activity"/>
    <property type="evidence" value="ECO:0007669"/>
    <property type="project" value="TreeGrafter"/>
</dbReference>
<dbReference type="CDD" id="cd00383">
    <property type="entry name" value="trans_reg_C"/>
    <property type="match status" value="1"/>
</dbReference>
<dbReference type="InterPro" id="IPR011006">
    <property type="entry name" value="CheY-like_superfamily"/>
</dbReference>
<dbReference type="FunFam" id="1.10.10.10:FF:000005">
    <property type="entry name" value="Two-component system response regulator"/>
    <property type="match status" value="1"/>
</dbReference>
<dbReference type="OrthoDB" id="9790442at2"/>
<dbReference type="GO" id="GO:0032993">
    <property type="term" value="C:protein-DNA complex"/>
    <property type="evidence" value="ECO:0007669"/>
    <property type="project" value="TreeGrafter"/>
</dbReference>
<dbReference type="GeneID" id="42980869"/>
<dbReference type="Proteomes" id="UP000078582">
    <property type="component" value="Chromosome"/>
</dbReference>
<name>A0A192GZT7_9LACO</name>
<dbReference type="Pfam" id="PF00486">
    <property type="entry name" value="Trans_reg_C"/>
    <property type="match status" value="1"/>
</dbReference>
<dbReference type="SMART" id="SM00448">
    <property type="entry name" value="REC"/>
    <property type="match status" value="1"/>
</dbReference>
<dbReference type="GO" id="GO:0000976">
    <property type="term" value="F:transcription cis-regulatory region binding"/>
    <property type="evidence" value="ECO:0007669"/>
    <property type="project" value="TreeGrafter"/>
</dbReference>
<evidence type="ECO:0000313" key="7">
    <source>
        <dbReference type="Proteomes" id="UP000078582"/>
    </source>
</evidence>
<dbReference type="PROSITE" id="PS50110">
    <property type="entry name" value="RESPONSE_REGULATORY"/>
    <property type="match status" value="1"/>
</dbReference>
<evidence type="ECO:0000256" key="5">
    <source>
        <dbReference type="ARBA" id="ARBA00023163"/>
    </source>
</evidence>